<dbReference type="InterPro" id="IPR050556">
    <property type="entry name" value="Type_II_TA_system_RNase"/>
</dbReference>
<keyword evidence="2" id="KW-1277">Toxin-antitoxin system</keyword>
<dbReference type="PANTHER" id="PTHR33653">
    <property type="entry name" value="RIBONUCLEASE VAPC2"/>
    <property type="match status" value="1"/>
</dbReference>
<dbReference type="PANTHER" id="PTHR33653:SF1">
    <property type="entry name" value="RIBONUCLEASE VAPC2"/>
    <property type="match status" value="1"/>
</dbReference>
<evidence type="ECO:0000256" key="6">
    <source>
        <dbReference type="ARBA" id="ARBA00022842"/>
    </source>
</evidence>
<evidence type="ECO:0000313" key="9">
    <source>
        <dbReference type="EMBL" id="MCW1915492.1"/>
    </source>
</evidence>
<evidence type="ECO:0000256" key="3">
    <source>
        <dbReference type="ARBA" id="ARBA00022722"/>
    </source>
</evidence>
<keyword evidence="10" id="KW-1185">Reference proteome</keyword>
<evidence type="ECO:0000256" key="7">
    <source>
        <dbReference type="ARBA" id="ARBA00038093"/>
    </source>
</evidence>
<dbReference type="SUPFAM" id="SSF88723">
    <property type="entry name" value="PIN domain-like"/>
    <property type="match status" value="1"/>
</dbReference>
<comment type="cofactor">
    <cofactor evidence="1">
        <name>Mg(2+)</name>
        <dbReference type="ChEBI" id="CHEBI:18420"/>
    </cofactor>
</comment>
<comment type="similarity">
    <text evidence="7">Belongs to the PINc/VapC protein family.</text>
</comment>
<keyword evidence="4" id="KW-0479">Metal-binding</keyword>
<dbReference type="RefSeq" id="WP_264515041.1">
    <property type="nucleotide sequence ID" value="NZ_JAPDDR010000009.1"/>
</dbReference>
<dbReference type="InterPro" id="IPR029060">
    <property type="entry name" value="PIN-like_dom_sf"/>
</dbReference>
<evidence type="ECO:0000256" key="1">
    <source>
        <dbReference type="ARBA" id="ARBA00001946"/>
    </source>
</evidence>
<evidence type="ECO:0000313" key="10">
    <source>
        <dbReference type="Proteomes" id="UP001165653"/>
    </source>
</evidence>
<dbReference type="Pfam" id="PF01850">
    <property type="entry name" value="PIN"/>
    <property type="match status" value="1"/>
</dbReference>
<evidence type="ECO:0000259" key="8">
    <source>
        <dbReference type="Pfam" id="PF01850"/>
    </source>
</evidence>
<keyword evidence="3" id="KW-0540">Nuclease</keyword>
<name>A0ABT3G6N1_9BACT</name>
<organism evidence="9 10">
    <name type="scientific">Luteolibacter rhizosphaerae</name>
    <dbReference type="NCBI Taxonomy" id="2989719"/>
    <lineage>
        <taxon>Bacteria</taxon>
        <taxon>Pseudomonadati</taxon>
        <taxon>Verrucomicrobiota</taxon>
        <taxon>Verrucomicrobiia</taxon>
        <taxon>Verrucomicrobiales</taxon>
        <taxon>Verrucomicrobiaceae</taxon>
        <taxon>Luteolibacter</taxon>
    </lineage>
</organism>
<proteinExistence type="inferred from homology"/>
<dbReference type="Proteomes" id="UP001165653">
    <property type="component" value="Unassembled WGS sequence"/>
</dbReference>
<feature type="domain" description="PIN" evidence="8">
    <location>
        <begin position="2"/>
        <end position="116"/>
    </location>
</feature>
<keyword evidence="6" id="KW-0460">Magnesium</keyword>
<reference evidence="9" key="1">
    <citation type="submission" date="2022-10" db="EMBL/GenBank/DDBJ databases">
        <title>Luteolibacter sp. GHJ8, whole genome shotgun sequencing project.</title>
        <authorList>
            <person name="Zhao G."/>
            <person name="Shen L."/>
        </authorList>
    </citation>
    <scope>NUCLEOTIDE SEQUENCE</scope>
    <source>
        <strain evidence="9">GHJ8</strain>
    </source>
</reference>
<evidence type="ECO:0000256" key="5">
    <source>
        <dbReference type="ARBA" id="ARBA00022801"/>
    </source>
</evidence>
<protein>
    <submittedName>
        <fullName evidence="9">PIN domain-containing protein</fullName>
    </submittedName>
</protein>
<dbReference type="EMBL" id="JAPDDR010000009">
    <property type="protein sequence ID" value="MCW1915492.1"/>
    <property type="molecule type" value="Genomic_DNA"/>
</dbReference>
<accession>A0ABT3G6N1</accession>
<sequence>MVLIDTSAWIEFFRKTGDLRAKLAVANLRDEMMAAVCGPVTMEIFGGAREPDLKQLRADFLMLPYLRGGEQVWQLAASNYRLLSSNAITAPWNDILIATVAREHSCRIYATDRHFTLMAPILGIKLYEPGINGQYRPDSNAP</sequence>
<evidence type="ECO:0000256" key="2">
    <source>
        <dbReference type="ARBA" id="ARBA00022649"/>
    </source>
</evidence>
<dbReference type="InterPro" id="IPR002716">
    <property type="entry name" value="PIN_dom"/>
</dbReference>
<evidence type="ECO:0000256" key="4">
    <source>
        <dbReference type="ARBA" id="ARBA00022723"/>
    </source>
</evidence>
<gene>
    <name evidence="9" type="ORF">OJ996_18040</name>
</gene>
<keyword evidence="5" id="KW-0378">Hydrolase</keyword>
<dbReference type="Gene3D" id="3.40.50.1010">
    <property type="entry name" value="5'-nuclease"/>
    <property type="match status" value="1"/>
</dbReference>
<comment type="caution">
    <text evidence="9">The sequence shown here is derived from an EMBL/GenBank/DDBJ whole genome shotgun (WGS) entry which is preliminary data.</text>
</comment>